<feature type="non-terminal residue" evidence="1">
    <location>
        <position position="1"/>
    </location>
</feature>
<comment type="caution">
    <text evidence="1">The sequence shown here is derived from an EMBL/GenBank/DDBJ whole genome shotgun (WGS) entry which is preliminary data.</text>
</comment>
<organism evidence="1">
    <name type="scientific">marine sediment metagenome</name>
    <dbReference type="NCBI Taxonomy" id="412755"/>
    <lineage>
        <taxon>unclassified sequences</taxon>
        <taxon>metagenomes</taxon>
        <taxon>ecological metagenomes</taxon>
    </lineage>
</organism>
<sequence length="121" mass="14399">IALDFFRKLWEAPIEKICLENPKGCASPTIVKYSQEIQPYFFGDRDIKTTWLWLKNLTYLQHFSEETLFDRRTHTEKPEPISIDNTPRKKKRYFCDAKIRNQKIRSQTFPGIAKAMAEQWG</sequence>
<proteinExistence type="predicted"/>
<protein>
    <submittedName>
        <fullName evidence="1">Uncharacterized protein</fullName>
    </submittedName>
</protein>
<name>X0UQS0_9ZZZZ</name>
<evidence type="ECO:0000313" key="1">
    <source>
        <dbReference type="EMBL" id="GAG08184.1"/>
    </source>
</evidence>
<accession>X0UQS0</accession>
<reference evidence="1" key="1">
    <citation type="journal article" date="2014" name="Front. Microbiol.">
        <title>High frequency of phylogenetically diverse reductive dehalogenase-homologous genes in deep subseafloor sedimentary metagenomes.</title>
        <authorList>
            <person name="Kawai M."/>
            <person name="Futagami T."/>
            <person name="Toyoda A."/>
            <person name="Takaki Y."/>
            <person name="Nishi S."/>
            <person name="Hori S."/>
            <person name="Arai W."/>
            <person name="Tsubouchi T."/>
            <person name="Morono Y."/>
            <person name="Uchiyama I."/>
            <person name="Ito T."/>
            <person name="Fujiyama A."/>
            <person name="Inagaki F."/>
            <person name="Takami H."/>
        </authorList>
    </citation>
    <scope>NUCLEOTIDE SEQUENCE</scope>
    <source>
        <strain evidence="1">Expedition CK06-06</strain>
    </source>
</reference>
<dbReference type="EMBL" id="BARS01029756">
    <property type="protein sequence ID" value="GAG08184.1"/>
    <property type="molecule type" value="Genomic_DNA"/>
</dbReference>
<gene>
    <name evidence="1" type="ORF">S01H1_46468</name>
</gene>
<dbReference type="AlphaFoldDB" id="X0UQS0"/>